<dbReference type="EMBL" id="BKCJ011884352">
    <property type="protein sequence ID" value="GFD60909.1"/>
    <property type="molecule type" value="Genomic_DNA"/>
</dbReference>
<evidence type="ECO:0000313" key="1">
    <source>
        <dbReference type="EMBL" id="GFD60909.1"/>
    </source>
</evidence>
<protein>
    <submittedName>
        <fullName evidence="1">Uncharacterized protein</fullName>
    </submittedName>
</protein>
<gene>
    <name evidence="1" type="ORF">Tci_932878</name>
</gene>
<reference evidence="1" key="1">
    <citation type="journal article" date="2019" name="Sci. Rep.">
        <title>Draft genome of Tanacetum cinerariifolium, the natural source of mosquito coil.</title>
        <authorList>
            <person name="Yamashiro T."/>
            <person name="Shiraishi A."/>
            <person name="Satake H."/>
            <person name="Nakayama K."/>
        </authorList>
    </citation>
    <scope>NUCLEOTIDE SEQUENCE</scope>
</reference>
<comment type="caution">
    <text evidence="1">The sequence shown here is derived from an EMBL/GenBank/DDBJ whole genome shotgun (WGS) entry which is preliminary data.</text>
</comment>
<proteinExistence type="predicted"/>
<accession>A0A699XM76</accession>
<feature type="non-terminal residue" evidence="1">
    <location>
        <position position="1"/>
    </location>
</feature>
<name>A0A699XM76_TANCI</name>
<organism evidence="1">
    <name type="scientific">Tanacetum cinerariifolium</name>
    <name type="common">Dalmatian daisy</name>
    <name type="synonym">Chrysanthemum cinerariifolium</name>
    <dbReference type="NCBI Taxonomy" id="118510"/>
    <lineage>
        <taxon>Eukaryota</taxon>
        <taxon>Viridiplantae</taxon>
        <taxon>Streptophyta</taxon>
        <taxon>Embryophyta</taxon>
        <taxon>Tracheophyta</taxon>
        <taxon>Spermatophyta</taxon>
        <taxon>Magnoliopsida</taxon>
        <taxon>eudicotyledons</taxon>
        <taxon>Gunneridae</taxon>
        <taxon>Pentapetalae</taxon>
        <taxon>asterids</taxon>
        <taxon>campanulids</taxon>
        <taxon>Asterales</taxon>
        <taxon>Asteraceae</taxon>
        <taxon>Asteroideae</taxon>
        <taxon>Anthemideae</taxon>
        <taxon>Anthemidinae</taxon>
        <taxon>Tanacetum</taxon>
    </lineage>
</organism>
<dbReference type="AlphaFoldDB" id="A0A699XM76"/>
<sequence>DDVIEAIGMGLMIGFRRDETSTQSFNFGIGLVVDPNTRVLGDGILANRALPIGETEVRYKEELQKGILFLSSFSF</sequence>